<comment type="caution">
    <text evidence="1">The sequence shown here is derived from an EMBL/GenBank/DDBJ whole genome shotgun (WGS) entry which is preliminary data.</text>
</comment>
<keyword evidence="2" id="KW-1185">Reference proteome</keyword>
<evidence type="ECO:0000313" key="2">
    <source>
        <dbReference type="Proteomes" id="UP000248066"/>
    </source>
</evidence>
<proteinExistence type="predicted"/>
<organism evidence="1 2">
    <name type="scientific">Alteribacter lacisalsi</name>
    <dbReference type="NCBI Taxonomy" id="2045244"/>
    <lineage>
        <taxon>Bacteria</taxon>
        <taxon>Bacillati</taxon>
        <taxon>Bacillota</taxon>
        <taxon>Bacilli</taxon>
        <taxon>Bacillales</taxon>
        <taxon>Bacillaceae</taxon>
        <taxon>Alteribacter</taxon>
    </lineage>
</organism>
<evidence type="ECO:0000313" key="1">
    <source>
        <dbReference type="EMBL" id="PYZ95942.1"/>
    </source>
</evidence>
<dbReference type="Proteomes" id="UP000248066">
    <property type="component" value="Unassembled WGS sequence"/>
</dbReference>
<reference evidence="1 2" key="1">
    <citation type="submission" date="2017-10" db="EMBL/GenBank/DDBJ databases">
        <title>Bacillus sp. nov., a halophilic bacterium isolated from a Yangshapao Lake.</title>
        <authorList>
            <person name="Wang H."/>
        </authorList>
    </citation>
    <scope>NUCLEOTIDE SEQUENCE [LARGE SCALE GENOMIC DNA]</scope>
    <source>
        <strain evidence="1 2">YSP-3</strain>
    </source>
</reference>
<dbReference type="OrthoDB" id="8446429at2"/>
<name>A0A2W0HGD3_9BACI</name>
<sequence>MVNADVKADKGSRMLLGKWVNKDEKGLADCLFEASPSLLAFREVGAKPVWKSPLESNNYREYRDDFLDHYDAGQSKQLVDTIRQYWPSGGPVWDGLAVIKGRAGIDGFILVEAKANIPETSSKSTAKAPASIDKIESTLRMVQAEFGSRAALKVWTQHYYQYANRLAYLYLLNKKLNIPTWLINVYFIDDDSHRETTREEWHTHLTHMYQTLDISHSTALAGQTANLFLESKVK</sequence>
<dbReference type="RefSeq" id="WP_110521219.1">
    <property type="nucleotide sequence ID" value="NZ_PDOF01000003.1"/>
</dbReference>
<gene>
    <name evidence="1" type="ORF">CR205_16330</name>
</gene>
<dbReference type="AlphaFoldDB" id="A0A2W0HGD3"/>
<accession>A0A2W0HGD3</accession>
<protein>
    <submittedName>
        <fullName evidence="1">Uncharacterized protein</fullName>
    </submittedName>
</protein>
<dbReference type="EMBL" id="PDOF01000003">
    <property type="protein sequence ID" value="PYZ95942.1"/>
    <property type="molecule type" value="Genomic_DNA"/>
</dbReference>